<dbReference type="EMBL" id="BMDY01000003">
    <property type="protein sequence ID" value="GGA96379.1"/>
    <property type="molecule type" value="Genomic_DNA"/>
</dbReference>
<evidence type="ECO:0000256" key="3">
    <source>
        <dbReference type="ARBA" id="ARBA00022801"/>
    </source>
</evidence>
<dbReference type="Pfam" id="PF13180">
    <property type="entry name" value="PDZ_2"/>
    <property type="match status" value="1"/>
</dbReference>
<proteinExistence type="inferred from homology"/>
<evidence type="ECO:0000256" key="5">
    <source>
        <dbReference type="SAM" id="Phobius"/>
    </source>
</evidence>
<keyword evidence="5" id="KW-0472">Membrane</keyword>
<comment type="caution">
    <text evidence="7">The sequence shown here is derived from an EMBL/GenBank/DDBJ whole genome shotgun (WGS) entry which is preliminary data.</text>
</comment>
<keyword evidence="3" id="KW-0378">Hydrolase</keyword>
<dbReference type="Proteomes" id="UP000651977">
    <property type="component" value="Unassembled WGS sequence"/>
</dbReference>
<evidence type="ECO:0000256" key="2">
    <source>
        <dbReference type="ARBA" id="ARBA00022670"/>
    </source>
</evidence>
<keyword evidence="4" id="KW-0720">Serine protease</keyword>
<evidence type="ECO:0000256" key="1">
    <source>
        <dbReference type="ARBA" id="ARBA00010541"/>
    </source>
</evidence>
<evidence type="ECO:0000313" key="7">
    <source>
        <dbReference type="EMBL" id="GGA96379.1"/>
    </source>
</evidence>
<keyword evidence="2" id="KW-0645">Protease</keyword>
<evidence type="ECO:0000313" key="8">
    <source>
        <dbReference type="Proteomes" id="UP000651977"/>
    </source>
</evidence>
<feature type="domain" description="PDZ" evidence="6">
    <location>
        <begin position="284"/>
        <end position="342"/>
    </location>
</feature>
<dbReference type="PANTHER" id="PTHR22939:SF101">
    <property type="entry name" value="PERIPLASMIC PH-DEPENDENT SERINE ENDOPROTEASE DEGQ"/>
    <property type="match status" value="1"/>
</dbReference>
<dbReference type="InterPro" id="IPR001940">
    <property type="entry name" value="Peptidase_S1C"/>
</dbReference>
<dbReference type="NCBIfam" id="NF008147">
    <property type="entry name" value="PRK10898.1"/>
    <property type="match status" value="1"/>
</dbReference>
<reference evidence="8" key="1">
    <citation type="journal article" date="2019" name="Int. J. Syst. Evol. Microbiol.">
        <title>The Global Catalogue of Microorganisms (GCM) 10K type strain sequencing project: providing services to taxonomists for standard genome sequencing and annotation.</title>
        <authorList>
            <consortium name="The Broad Institute Genomics Platform"/>
            <consortium name="The Broad Institute Genome Sequencing Center for Infectious Disease"/>
            <person name="Wu L."/>
            <person name="Ma J."/>
        </authorList>
    </citation>
    <scope>NUCLEOTIDE SEQUENCE [LARGE SCALE GENOMIC DNA]</scope>
    <source>
        <strain evidence="8">CGMCC 1.10131</strain>
    </source>
</reference>
<dbReference type="SMART" id="SM00228">
    <property type="entry name" value="PDZ"/>
    <property type="match status" value="1"/>
</dbReference>
<dbReference type="PRINTS" id="PR00834">
    <property type="entry name" value="PROTEASES2C"/>
</dbReference>
<dbReference type="InterPro" id="IPR009003">
    <property type="entry name" value="Peptidase_S1_PA"/>
</dbReference>
<dbReference type="Gene3D" id="2.30.42.10">
    <property type="match status" value="1"/>
</dbReference>
<evidence type="ECO:0000259" key="6">
    <source>
        <dbReference type="PROSITE" id="PS50106"/>
    </source>
</evidence>
<dbReference type="PANTHER" id="PTHR22939">
    <property type="entry name" value="SERINE PROTEASE FAMILY S1C HTRA-RELATED"/>
    <property type="match status" value="1"/>
</dbReference>
<dbReference type="InterPro" id="IPR001478">
    <property type="entry name" value="PDZ"/>
</dbReference>
<keyword evidence="5" id="KW-0812">Transmembrane</keyword>
<dbReference type="Pfam" id="PF13365">
    <property type="entry name" value="Trypsin_2"/>
    <property type="match status" value="1"/>
</dbReference>
<sequence length="364" mass="39075">MLAIIKYLLKPAIFGLAMAIGILFAFPEFRENSKQLLDDYTNTPLVSYSQAARRAAPAVVNIYTRSFLQSYVNVDTQIESQGLGSGVIMSKQGFVLTNLHVIANSDQIVIALQDGRIFNAELVGGDIITDLAVLKIDGSPDLPIIPQNDQLSTQVGDVVLAIGNPYNVGQTITQGIISAAGRNGMSSTGRQDFLQTDAAINRGNSGGALINTRGELVGINTSAYHLNDITDTYGISFAIPYVLAKKIMLGLIKDGTIIRGYLGLDGQKITPLLAARLKLNETQGVIVSGLDPEGPAEKAGIKTNDILVNIAGTDISSIKQAMDIVAETRPGSEILVRLYRNGELLELPVTITELKLPRRITNDR</sequence>
<name>A0ABQ1HXD7_9ALTE</name>
<accession>A0ABQ1HXD7</accession>
<dbReference type="InterPro" id="IPR036034">
    <property type="entry name" value="PDZ_sf"/>
</dbReference>
<feature type="transmembrane region" description="Helical" evidence="5">
    <location>
        <begin position="7"/>
        <end position="26"/>
    </location>
</feature>
<evidence type="ECO:0000256" key="4">
    <source>
        <dbReference type="ARBA" id="ARBA00022825"/>
    </source>
</evidence>
<dbReference type="Gene3D" id="2.40.10.10">
    <property type="entry name" value="Trypsin-like serine proteases"/>
    <property type="match status" value="2"/>
</dbReference>
<organism evidence="7 8">
    <name type="scientific">Agarivorans gilvus</name>
    <dbReference type="NCBI Taxonomy" id="680279"/>
    <lineage>
        <taxon>Bacteria</taxon>
        <taxon>Pseudomonadati</taxon>
        <taxon>Pseudomonadota</taxon>
        <taxon>Gammaproteobacteria</taxon>
        <taxon>Alteromonadales</taxon>
        <taxon>Alteromonadaceae</taxon>
        <taxon>Agarivorans</taxon>
    </lineage>
</organism>
<keyword evidence="5" id="KW-1133">Transmembrane helix</keyword>
<dbReference type="SUPFAM" id="SSF50494">
    <property type="entry name" value="Trypsin-like serine proteases"/>
    <property type="match status" value="1"/>
</dbReference>
<dbReference type="InterPro" id="IPR043504">
    <property type="entry name" value="Peptidase_S1_PA_chymotrypsin"/>
</dbReference>
<dbReference type="RefSeq" id="WP_083481750.1">
    <property type="nucleotide sequence ID" value="NZ_BMDY01000003.1"/>
</dbReference>
<dbReference type="SUPFAM" id="SSF50156">
    <property type="entry name" value="PDZ domain-like"/>
    <property type="match status" value="1"/>
</dbReference>
<dbReference type="NCBIfam" id="TIGR02038">
    <property type="entry name" value="protease_degS"/>
    <property type="match status" value="1"/>
</dbReference>
<keyword evidence="8" id="KW-1185">Reference proteome</keyword>
<gene>
    <name evidence="7" type="primary">degS</name>
    <name evidence="7" type="ORF">GCM10007414_06670</name>
</gene>
<dbReference type="PROSITE" id="PS50106">
    <property type="entry name" value="PDZ"/>
    <property type="match status" value="1"/>
</dbReference>
<protein>
    <submittedName>
        <fullName evidence="7">Outer membrane-stress sensor serine endopeptidase DegS</fullName>
    </submittedName>
</protein>
<comment type="similarity">
    <text evidence="1">Belongs to the peptidase S1C family.</text>
</comment>
<dbReference type="InterPro" id="IPR011783">
    <property type="entry name" value="Pept_S1C_DegS"/>
</dbReference>